<protein>
    <recommendedName>
        <fullName evidence="3">Tetratricopeptide repeat protein</fullName>
    </recommendedName>
</protein>
<proteinExistence type="predicted"/>
<gene>
    <name evidence="1" type="ORF">CVLEPA_LOCUS21393</name>
</gene>
<evidence type="ECO:0008006" key="3">
    <source>
        <dbReference type="Google" id="ProtNLM"/>
    </source>
</evidence>
<name>A0ABP0GC65_CLALP</name>
<dbReference type="InterPro" id="IPR011990">
    <property type="entry name" value="TPR-like_helical_dom_sf"/>
</dbReference>
<evidence type="ECO:0000313" key="2">
    <source>
        <dbReference type="Proteomes" id="UP001642483"/>
    </source>
</evidence>
<dbReference type="Gene3D" id="1.25.40.10">
    <property type="entry name" value="Tetratricopeptide repeat domain"/>
    <property type="match status" value="1"/>
</dbReference>
<dbReference type="Proteomes" id="UP001642483">
    <property type="component" value="Unassembled WGS sequence"/>
</dbReference>
<evidence type="ECO:0000313" key="1">
    <source>
        <dbReference type="EMBL" id="CAK8689376.1"/>
    </source>
</evidence>
<sequence>MQTGRPDKAAKIRDEIISLMKKLLDTSAADTEHFAAELMKKKKNFDAILFFQIAAVYCKNESNPGDSVNILHRCSQSIKTAVTDLIENQQTSKQLIRDHMIPVLRKINDQIAGLKGIDKKSLSFIRTVCFHHIEQCQFLAGDLSGREASLKESISIMQDGHGKDAEKKQIYGGALNNLGHTYLLKDRPNEAAKYFSQAIVAKKRAEDYDSEAEKREDVQRSEMALQIARRQL</sequence>
<dbReference type="SUPFAM" id="SSF48452">
    <property type="entry name" value="TPR-like"/>
    <property type="match status" value="1"/>
</dbReference>
<keyword evidence="2" id="KW-1185">Reference proteome</keyword>
<accession>A0ABP0GC65</accession>
<reference evidence="1 2" key="1">
    <citation type="submission" date="2024-02" db="EMBL/GenBank/DDBJ databases">
        <authorList>
            <person name="Daric V."/>
            <person name="Darras S."/>
        </authorList>
    </citation>
    <scope>NUCLEOTIDE SEQUENCE [LARGE SCALE GENOMIC DNA]</scope>
</reference>
<comment type="caution">
    <text evidence="1">The sequence shown here is derived from an EMBL/GenBank/DDBJ whole genome shotgun (WGS) entry which is preliminary data.</text>
</comment>
<organism evidence="1 2">
    <name type="scientific">Clavelina lepadiformis</name>
    <name type="common">Light-bulb sea squirt</name>
    <name type="synonym">Ascidia lepadiformis</name>
    <dbReference type="NCBI Taxonomy" id="159417"/>
    <lineage>
        <taxon>Eukaryota</taxon>
        <taxon>Metazoa</taxon>
        <taxon>Chordata</taxon>
        <taxon>Tunicata</taxon>
        <taxon>Ascidiacea</taxon>
        <taxon>Aplousobranchia</taxon>
        <taxon>Clavelinidae</taxon>
        <taxon>Clavelina</taxon>
    </lineage>
</organism>
<dbReference type="EMBL" id="CAWYQH010000108">
    <property type="protein sequence ID" value="CAK8689376.1"/>
    <property type="molecule type" value="Genomic_DNA"/>
</dbReference>